<evidence type="ECO:0000259" key="9">
    <source>
        <dbReference type="PROSITE" id="PS50850"/>
    </source>
</evidence>
<keyword evidence="5 8" id="KW-0812">Transmembrane</keyword>
<dbReference type="RefSeq" id="WP_382422310.1">
    <property type="nucleotide sequence ID" value="NZ_JBHSCW010000004.1"/>
</dbReference>
<comment type="caution">
    <text evidence="10">The sequence shown here is derived from an EMBL/GenBank/DDBJ whole genome shotgun (WGS) entry which is preliminary data.</text>
</comment>
<evidence type="ECO:0000256" key="6">
    <source>
        <dbReference type="ARBA" id="ARBA00022989"/>
    </source>
</evidence>
<dbReference type="Proteomes" id="UP001595799">
    <property type="component" value="Unassembled WGS sequence"/>
</dbReference>
<protein>
    <recommendedName>
        <fullName evidence="8">Bcr/CflA family efflux transporter</fullName>
    </recommendedName>
</protein>
<feature type="transmembrane region" description="Helical" evidence="8">
    <location>
        <begin position="279"/>
        <end position="299"/>
    </location>
</feature>
<evidence type="ECO:0000256" key="7">
    <source>
        <dbReference type="ARBA" id="ARBA00023136"/>
    </source>
</evidence>
<name>A0ABV8UKY7_9PROT</name>
<evidence type="ECO:0000256" key="4">
    <source>
        <dbReference type="ARBA" id="ARBA00022475"/>
    </source>
</evidence>
<dbReference type="PROSITE" id="PS50850">
    <property type="entry name" value="MFS"/>
    <property type="match status" value="1"/>
</dbReference>
<evidence type="ECO:0000313" key="10">
    <source>
        <dbReference type="EMBL" id="MFC4351967.1"/>
    </source>
</evidence>
<comment type="similarity">
    <text evidence="2 8">Belongs to the major facilitator superfamily. Bcr/CmlA family.</text>
</comment>
<evidence type="ECO:0000256" key="5">
    <source>
        <dbReference type="ARBA" id="ARBA00022692"/>
    </source>
</evidence>
<dbReference type="InterPro" id="IPR020846">
    <property type="entry name" value="MFS_dom"/>
</dbReference>
<dbReference type="PRINTS" id="PR01036">
    <property type="entry name" value="TCRTETB"/>
</dbReference>
<comment type="subcellular location">
    <subcellularLocation>
        <location evidence="8">Cell inner membrane</location>
        <topology evidence="8">Multi-pass membrane protein</topology>
    </subcellularLocation>
    <subcellularLocation>
        <location evidence="1">Cell membrane</location>
        <topology evidence="1">Multi-pass membrane protein</topology>
    </subcellularLocation>
</comment>
<feature type="transmembrane region" description="Helical" evidence="8">
    <location>
        <begin position="133"/>
        <end position="155"/>
    </location>
</feature>
<feature type="transmembrane region" description="Helical" evidence="8">
    <location>
        <begin position="75"/>
        <end position="94"/>
    </location>
</feature>
<feature type="transmembrane region" description="Helical" evidence="8">
    <location>
        <begin position="100"/>
        <end position="121"/>
    </location>
</feature>
<feature type="transmembrane region" description="Helical" evidence="8">
    <location>
        <begin position="47"/>
        <end position="63"/>
    </location>
</feature>
<keyword evidence="7 8" id="KW-0472">Membrane</keyword>
<reference evidence="11" key="1">
    <citation type="journal article" date="2019" name="Int. J. Syst. Evol. Microbiol.">
        <title>The Global Catalogue of Microorganisms (GCM) 10K type strain sequencing project: providing services to taxonomists for standard genome sequencing and annotation.</title>
        <authorList>
            <consortium name="The Broad Institute Genomics Platform"/>
            <consortium name="The Broad Institute Genome Sequencing Center for Infectious Disease"/>
            <person name="Wu L."/>
            <person name="Ma J."/>
        </authorList>
    </citation>
    <scope>NUCLEOTIDE SEQUENCE [LARGE SCALE GENOMIC DNA]</scope>
    <source>
        <strain evidence="11">CECT 8472</strain>
    </source>
</reference>
<accession>A0ABV8UKY7</accession>
<dbReference type="InterPro" id="IPR011701">
    <property type="entry name" value="MFS"/>
</dbReference>
<feature type="transmembrane region" description="Helical" evidence="8">
    <location>
        <begin position="370"/>
        <end position="390"/>
    </location>
</feature>
<dbReference type="PANTHER" id="PTHR23502">
    <property type="entry name" value="MAJOR FACILITATOR SUPERFAMILY"/>
    <property type="match status" value="1"/>
</dbReference>
<keyword evidence="8" id="KW-0997">Cell inner membrane</keyword>
<dbReference type="SUPFAM" id="SSF103473">
    <property type="entry name" value="MFS general substrate transporter"/>
    <property type="match status" value="1"/>
</dbReference>
<dbReference type="NCBIfam" id="TIGR00710">
    <property type="entry name" value="efflux_Bcr_CflA"/>
    <property type="match status" value="1"/>
</dbReference>
<evidence type="ECO:0000256" key="3">
    <source>
        <dbReference type="ARBA" id="ARBA00022448"/>
    </source>
</evidence>
<feature type="transmembrane region" description="Helical" evidence="8">
    <location>
        <begin position="248"/>
        <end position="267"/>
    </location>
</feature>
<keyword evidence="4" id="KW-1003">Cell membrane</keyword>
<comment type="caution">
    <text evidence="8">Lacks conserved residue(s) required for the propagation of feature annotation.</text>
</comment>
<keyword evidence="3 8" id="KW-0813">Transport</keyword>
<dbReference type="EMBL" id="JBHSCW010000004">
    <property type="protein sequence ID" value="MFC4351967.1"/>
    <property type="molecule type" value="Genomic_DNA"/>
</dbReference>
<dbReference type="Gene3D" id="1.20.1720.10">
    <property type="entry name" value="Multidrug resistance protein D"/>
    <property type="match status" value="1"/>
</dbReference>
<feature type="domain" description="Major facilitator superfamily (MFS) profile" evidence="9">
    <location>
        <begin position="8"/>
        <end position="396"/>
    </location>
</feature>
<keyword evidence="6 8" id="KW-1133">Transmembrane helix</keyword>
<feature type="transmembrane region" description="Helical" evidence="8">
    <location>
        <begin position="213"/>
        <end position="236"/>
    </location>
</feature>
<dbReference type="Pfam" id="PF07690">
    <property type="entry name" value="MFS_1"/>
    <property type="match status" value="1"/>
</dbReference>
<dbReference type="PANTHER" id="PTHR23502:SF132">
    <property type="entry name" value="POLYAMINE TRANSPORTER 2-RELATED"/>
    <property type="match status" value="1"/>
</dbReference>
<dbReference type="InterPro" id="IPR036259">
    <property type="entry name" value="MFS_trans_sf"/>
</dbReference>
<evidence type="ECO:0000256" key="8">
    <source>
        <dbReference type="RuleBase" id="RU365088"/>
    </source>
</evidence>
<proteinExistence type="inferred from homology"/>
<evidence type="ECO:0000256" key="1">
    <source>
        <dbReference type="ARBA" id="ARBA00004651"/>
    </source>
</evidence>
<organism evidence="10 11">
    <name type="scientific">Fodinicurvata halophila</name>
    <dbReference type="NCBI Taxonomy" id="1419723"/>
    <lineage>
        <taxon>Bacteria</taxon>
        <taxon>Pseudomonadati</taxon>
        <taxon>Pseudomonadota</taxon>
        <taxon>Alphaproteobacteria</taxon>
        <taxon>Rhodospirillales</taxon>
        <taxon>Rhodovibrionaceae</taxon>
        <taxon>Fodinicurvata</taxon>
    </lineage>
</organism>
<evidence type="ECO:0000313" key="11">
    <source>
        <dbReference type="Proteomes" id="UP001595799"/>
    </source>
</evidence>
<evidence type="ECO:0000256" key="2">
    <source>
        <dbReference type="ARBA" id="ARBA00006236"/>
    </source>
</evidence>
<dbReference type="CDD" id="cd17320">
    <property type="entry name" value="MFS_MdfA_MDR_like"/>
    <property type="match status" value="1"/>
</dbReference>
<feature type="transmembrane region" description="Helical" evidence="8">
    <location>
        <begin position="344"/>
        <end position="364"/>
    </location>
</feature>
<feature type="transmembrane region" description="Helical" evidence="8">
    <location>
        <begin position="161"/>
        <end position="180"/>
    </location>
</feature>
<dbReference type="InterPro" id="IPR004812">
    <property type="entry name" value="Efflux_drug-R_Bcr/CmlA"/>
</dbReference>
<keyword evidence="11" id="KW-1185">Reference proteome</keyword>
<gene>
    <name evidence="10" type="ORF">ACFOW6_10475</name>
</gene>
<sequence>MSSTNSRILLVLIIALVAFGPLSTDLYLPALPLISEALGISTGQAQLTLSVFMAGFCVAMLIYGPLSDRFGRRPVLKAGIALYLLATLACALAPDSDSLILGRFFQAVGAGAGPVLGRTIVRDIYGPERAAQALSYVAMAMALAPAVGPFIGGYVTLLFGWRATFLTLLLFGAGCLYGVYRLLPETNRYPDPTAVQPLRILMNYTSLVRSRSYLGYSFACAASFAGLFAFISGSSFTLIDEYGLSPDAFGICFATTVMGYIAGSFFSGRMSVRLGQPRMILIGSLISLLGAGGGMLTAFLAVDNVYTVVASAVVYFGGTALVMPNSMAGAIGPYPRMAGAASSLLGFAQMGTAALAGMAVGQLHDGSPKAMSAMMLLAAAAVIVFLVTMVPRPGRRPETT</sequence>
<feature type="transmembrane region" description="Helical" evidence="8">
    <location>
        <begin position="305"/>
        <end position="323"/>
    </location>
</feature>